<evidence type="ECO:0000313" key="2">
    <source>
        <dbReference type="Proteomes" id="UP001295794"/>
    </source>
</evidence>
<reference evidence="1" key="1">
    <citation type="submission" date="2023-11" db="EMBL/GenBank/DDBJ databases">
        <authorList>
            <person name="De Vega J J."/>
            <person name="De Vega J J."/>
        </authorList>
    </citation>
    <scope>NUCLEOTIDE SEQUENCE</scope>
</reference>
<organism evidence="1 2">
    <name type="scientific">Mycena citricolor</name>
    <dbReference type="NCBI Taxonomy" id="2018698"/>
    <lineage>
        <taxon>Eukaryota</taxon>
        <taxon>Fungi</taxon>
        <taxon>Dikarya</taxon>
        <taxon>Basidiomycota</taxon>
        <taxon>Agaricomycotina</taxon>
        <taxon>Agaricomycetes</taxon>
        <taxon>Agaricomycetidae</taxon>
        <taxon>Agaricales</taxon>
        <taxon>Marasmiineae</taxon>
        <taxon>Mycenaceae</taxon>
        <taxon>Mycena</taxon>
    </lineage>
</organism>
<dbReference type="AlphaFoldDB" id="A0AAD2H424"/>
<keyword evidence="2" id="KW-1185">Reference proteome</keyword>
<sequence>ASHPCIHPGLASHELLLECQVCSSHRVEVRRGQAIHCIDRPTMYGLWPLRATRRDRYTRLPTDEPGSCQLCLDVGFVSFDSFFIL</sequence>
<protein>
    <submittedName>
        <fullName evidence="1">Uncharacterized protein</fullName>
    </submittedName>
</protein>
<name>A0AAD2H424_9AGAR</name>
<proteinExistence type="predicted"/>
<accession>A0AAD2H424</accession>
<evidence type="ECO:0000313" key="1">
    <source>
        <dbReference type="EMBL" id="CAK5268320.1"/>
    </source>
</evidence>
<feature type="non-terminal residue" evidence="1">
    <location>
        <position position="1"/>
    </location>
</feature>
<dbReference type="Proteomes" id="UP001295794">
    <property type="component" value="Unassembled WGS sequence"/>
</dbReference>
<comment type="caution">
    <text evidence="1">The sequence shown here is derived from an EMBL/GenBank/DDBJ whole genome shotgun (WGS) entry which is preliminary data.</text>
</comment>
<gene>
    <name evidence="1" type="ORF">MYCIT1_LOCUS11465</name>
</gene>
<dbReference type="EMBL" id="CAVNYO010000138">
    <property type="protein sequence ID" value="CAK5268320.1"/>
    <property type="molecule type" value="Genomic_DNA"/>
</dbReference>